<dbReference type="InterPro" id="IPR039422">
    <property type="entry name" value="MarR/SlyA-like"/>
</dbReference>
<dbReference type="InterPro" id="IPR000835">
    <property type="entry name" value="HTH_MarR-typ"/>
</dbReference>
<comment type="caution">
    <text evidence="5">The sequence shown here is derived from an EMBL/GenBank/DDBJ whole genome shotgun (WGS) entry which is preliminary data.</text>
</comment>
<keyword evidence="6" id="KW-1185">Reference proteome</keyword>
<evidence type="ECO:0000256" key="1">
    <source>
        <dbReference type="ARBA" id="ARBA00023015"/>
    </source>
</evidence>
<keyword evidence="1" id="KW-0805">Transcription regulation</keyword>
<dbReference type="PANTHER" id="PTHR33164:SF43">
    <property type="entry name" value="HTH-TYPE TRANSCRIPTIONAL REPRESSOR YETL"/>
    <property type="match status" value="1"/>
</dbReference>
<dbReference type="PANTHER" id="PTHR33164">
    <property type="entry name" value="TRANSCRIPTIONAL REGULATOR, MARR FAMILY"/>
    <property type="match status" value="1"/>
</dbReference>
<keyword evidence="2" id="KW-0238">DNA-binding</keyword>
<evidence type="ECO:0000313" key="6">
    <source>
        <dbReference type="Proteomes" id="UP001589535"/>
    </source>
</evidence>
<dbReference type="RefSeq" id="WP_378196509.1">
    <property type="nucleotide sequence ID" value="NZ_JBHMBK010000016.1"/>
</dbReference>
<name>A0ABV5U5W7_9PSEU</name>
<evidence type="ECO:0000256" key="2">
    <source>
        <dbReference type="ARBA" id="ARBA00023125"/>
    </source>
</evidence>
<dbReference type="PROSITE" id="PS50995">
    <property type="entry name" value="HTH_MARR_2"/>
    <property type="match status" value="1"/>
</dbReference>
<dbReference type="PROSITE" id="PS01117">
    <property type="entry name" value="HTH_MARR_1"/>
    <property type="match status" value="1"/>
</dbReference>
<feature type="domain" description="HTH marR-type" evidence="4">
    <location>
        <begin position="16"/>
        <end position="149"/>
    </location>
</feature>
<evidence type="ECO:0000256" key="3">
    <source>
        <dbReference type="ARBA" id="ARBA00023163"/>
    </source>
</evidence>
<proteinExistence type="predicted"/>
<dbReference type="SMART" id="SM00347">
    <property type="entry name" value="HTH_MARR"/>
    <property type="match status" value="1"/>
</dbReference>
<dbReference type="InterPro" id="IPR036390">
    <property type="entry name" value="WH_DNA-bd_sf"/>
</dbReference>
<evidence type="ECO:0000259" key="4">
    <source>
        <dbReference type="PROSITE" id="PS50995"/>
    </source>
</evidence>
<dbReference type="Gene3D" id="1.10.10.10">
    <property type="entry name" value="Winged helix-like DNA-binding domain superfamily/Winged helix DNA-binding domain"/>
    <property type="match status" value="1"/>
</dbReference>
<accession>A0ABV5U5W7</accession>
<organism evidence="5 6">
    <name type="scientific">Amycolatopsis plumensis</name>
    <dbReference type="NCBI Taxonomy" id="236508"/>
    <lineage>
        <taxon>Bacteria</taxon>
        <taxon>Bacillati</taxon>
        <taxon>Actinomycetota</taxon>
        <taxon>Actinomycetes</taxon>
        <taxon>Pseudonocardiales</taxon>
        <taxon>Pseudonocardiaceae</taxon>
        <taxon>Amycolatopsis</taxon>
    </lineage>
</organism>
<protein>
    <submittedName>
        <fullName evidence="5">MarR family winged helix-turn-helix transcriptional regulator</fullName>
    </submittedName>
</protein>
<dbReference type="EMBL" id="JBHMBK010000016">
    <property type="protein sequence ID" value="MFB9686780.1"/>
    <property type="molecule type" value="Genomic_DNA"/>
</dbReference>
<sequence>MASLWRAARPGLDLEGMEVFGRLRRLQALYDLEMDSLHGGGPLSAAELDVLVIMRHAEEPMIARGLAMLRGCSRAAMSNILAKLERRELINRDPNPADRRASLIRLSPEGIALVDEVFPRRLATENRLLSDLTEGERRTITQAFDLLIRAMLRQSPLSGDVEH</sequence>
<dbReference type="InterPro" id="IPR023187">
    <property type="entry name" value="Tscrpt_reg_MarR-type_CS"/>
</dbReference>
<dbReference type="InterPro" id="IPR036388">
    <property type="entry name" value="WH-like_DNA-bd_sf"/>
</dbReference>
<dbReference type="Proteomes" id="UP001589535">
    <property type="component" value="Unassembled WGS sequence"/>
</dbReference>
<dbReference type="Pfam" id="PF01047">
    <property type="entry name" value="MarR"/>
    <property type="match status" value="1"/>
</dbReference>
<evidence type="ECO:0000313" key="5">
    <source>
        <dbReference type="EMBL" id="MFB9686780.1"/>
    </source>
</evidence>
<gene>
    <name evidence="5" type="ORF">ACFFTO_21570</name>
</gene>
<keyword evidence="3" id="KW-0804">Transcription</keyword>
<reference evidence="5 6" key="1">
    <citation type="submission" date="2024-09" db="EMBL/GenBank/DDBJ databases">
        <authorList>
            <person name="Sun Q."/>
            <person name="Mori K."/>
        </authorList>
    </citation>
    <scope>NUCLEOTIDE SEQUENCE [LARGE SCALE GENOMIC DNA]</scope>
    <source>
        <strain evidence="5 6">JCM 13852</strain>
    </source>
</reference>
<dbReference type="SUPFAM" id="SSF46785">
    <property type="entry name" value="Winged helix' DNA-binding domain"/>
    <property type="match status" value="1"/>
</dbReference>